<protein>
    <submittedName>
        <fullName evidence="2">DUF1146 family protein</fullName>
    </submittedName>
</protein>
<sequence length="77" mass="9060">MMQELGRQALVSIFSHIIFIIITWQVLQAVRYDHIFKKTRTFEAKIVIILLTIVIGSTVSNFFLDLINWTQQALYLF</sequence>
<evidence type="ECO:0000313" key="2">
    <source>
        <dbReference type="EMBL" id="MCZ0703664.1"/>
    </source>
</evidence>
<organism evidence="2 3">
    <name type="scientific">Natronobacillus azotifigens</name>
    <dbReference type="NCBI Taxonomy" id="472978"/>
    <lineage>
        <taxon>Bacteria</taxon>
        <taxon>Bacillati</taxon>
        <taxon>Bacillota</taxon>
        <taxon>Bacilli</taxon>
        <taxon>Bacillales</taxon>
        <taxon>Bacillaceae</taxon>
        <taxon>Natronobacillus</taxon>
    </lineage>
</organism>
<keyword evidence="1" id="KW-1133">Transmembrane helix</keyword>
<feature type="transmembrane region" description="Helical" evidence="1">
    <location>
        <begin position="6"/>
        <end position="27"/>
    </location>
</feature>
<evidence type="ECO:0000313" key="3">
    <source>
        <dbReference type="Proteomes" id="UP001084197"/>
    </source>
</evidence>
<name>A0A9J6RDA6_9BACI</name>
<dbReference type="InterPro" id="IPR009526">
    <property type="entry name" value="DUF1146"/>
</dbReference>
<accession>A0A9J6RDA6</accession>
<dbReference type="Proteomes" id="UP001084197">
    <property type="component" value="Unassembled WGS sequence"/>
</dbReference>
<feature type="transmembrane region" description="Helical" evidence="1">
    <location>
        <begin position="47"/>
        <end position="67"/>
    </location>
</feature>
<dbReference type="Pfam" id="PF06612">
    <property type="entry name" value="DUF1146"/>
    <property type="match status" value="1"/>
</dbReference>
<keyword evidence="1" id="KW-0472">Membrane</keyword>
<keyword evidence="3" id="KW-1185">Reference proteome</keyword>
<gene>
    <name evidence="2" type="ORF">OWO01_10575</name>
</gene>
<dbReference type="RefSeq" id="WP_268780427.1">
    <property type="nucleotide sequence ID" value="NZ_JAPRAT010000020.1"/>
</dbReference>
<keyword evidence="1" id="KW-0812">Transmembrane</keyword>
<reference evidence="2" key="1">
    <citation type="submission" date="2022-11" db="EMBL/GenBank/DDBJ databases">
        <title>WGS of Natronobacillus azotifigens 24KS-1, an anaerobic diazotrophic haloalkaliphile from soda-rich habitats.</title>
        <authorList>
            <person name="Sorokin D.Y."/>
            <person name="Merkel A.Y."/>
        </authorList>
    </citation>
    <scope>NUCLEOTIDE SEQUENCE</scope>
    <source>
        <strain evidence="2">24KS-1</strain>
    </source>
</reference>
<dbReference type="EMBL" id="JAPRAT010000020">
    <property type="protein sequence ID" value="MCZ0703664.1"/>
    <property type="molecule type" value="Genomic_DNA"/>
</dbReference>
<dbReference type="AlphaFoldDB" id="A0A9J6RDA6"/>
<comment type="caution">
    <text evidence="2">The sequence shown here is derived from an EMBL/GenBank/DDBJ whole genome shotgun (WGS) entry which is preliminary data.</text>
</comment>
<evidence type="ECO:0000256" key="1">
    <source>
        <dbReference type="SAM" id="Phobius"/>
    </source>
</evidence>
<proteinExistence type="predicted"/>
<dbReference type="NCBIfam" id="TIGR02327">
    <property type="entry name" value="int_mem_ywzB"/>
    <property type="match status" value="1"/>
</dbReference>